<evidence type="ECO:0000256" key="4">
    <source>
        <dbReference type="ARBA" id="ARBA00023163"/>
    </source>
</evidence>
<organism evidence="6 7">
    <name type="scientific">Legionella cardiaca</name>
    <dbReference type="NCBI Taxonomy" id="1071983"/>
    <lineage>
        <taxon>Bacteria</taxon>
        <taxon>Pseudomonadati</taxon>
        <taxon>Pseudomonadota</taxon>
        <taxon>Gammaproteobacteria</taxon>
        <taxon>Legionellales</taxon>
        <taxon>Legionellaceae</taxon>
        <taxon>Legionella</taxon>
    </lineage>
</organism>
<evidence type="ECO:0000256" key="2">
    <source>
        <dbReference type="ARBA" id="ARBA00023015"/>
    </source>
</evidence>
<keyword evidence="2" id="KW-0805">Transcription regulation</keyword>
<dbReference type="Gene3D" id="1.10.10.10">
    <property type="entry name" value="Winged helix-like DNA-binding domain superfamily/Winged helix DNA-binding domain"/>
    <property type="match status" value="1"/>
</dbReference>
<dbReference type="EMBL" id="CP119078">
    <property type="protein sequence ID" value="WED42738.1"/>
    <property type="molecule type" value="Genomic_DNA"/>
</dbReference>
<dbReference type="Proteomes" id="UP001222087">
    <property type="component" value="Chromosome"/>
</dbReference>
<reference evidence="6 7" key="1">
    <citation type="submission" date="2023-02" db="EMBL/GenBank/DDBJ databases">
        <title>Genome Sequence of L. cardiaca H63T.</title>
        <authorList>
            <person name="Lopez A.E."/>
            <person name="Cianciotto N.P."/>
        </authorList>
    </citation>
    <scope>NUCLEOTIDE SEQUENCE [LARGE SCALE GENOMIC DNA]</scope>
    <source>
        <strain evidence="6 7">H63</strain>
    </source>
</reference>
<keyword evidence="3" id="KW-0238">DNA-binding</keyword>
<dbReference type="CDD" id="cd05466">
    <property type="entry name" value="PBP2_LTTR_substrate"/>
    <property type="match status" value="1"/>
</dbReference>
<dbReference type="PANTHER" id="PTHR30126">
    <property type="entry name" value="HTH-TYPE TRANSCRIPTIONAL REGULATOR"/>
    <property type="match status" value="1"/>
</dbReference>
<dbReference type="InterPro" id="IPR036390">
    <property type="entry name" value="WH_DNA-bd_sf"/>
</dbReference>
<gene>
    <name evidence="6" type="ORF">PXX05_12665</name>
</gene>
<evidence type="ECO:0000256" key="1">
    <source>
        <dbReference type="ARBA" id="ARBA00009437"/>
    </source>
</evidence>
<dbReference type="Gene3D" id="3.40.190.290">
    <property type="match status" value="1"/>
</dbReference>
<dbReference type="PROSITE" id="PS50931">
    <property type="entry name" value="HTH_LYSR"/>
    <property type="match status" value="1"/>
</dbReference>
<dbReference type="PRINTS" id="PR00039">
    <property type="entry name" value="HTHLYSR"/>
</dbReference>
<dbReference type="SUPFAM" id="SSF53850">
    <property type="entry name" value="Periplasmic binding protein-like II"/>
    <property type="match status" value="1"/>
</dbReference>
<evidence type="ECO:0000313" key="6">
    <source>
        <dbReference type="EMBL" id="WED42738.1"/>
    </source>
</evidence>
<dbReference type="Pfam" id="PF03466">
    <property type="entry name" value="LysR_substrate"/>
    <property type="match status" value="1"/>
</dbReference>
<sequence length="295" mass="33314">MTKVTIEQWRVLQTVVDEGSFAKAALKLHKSQSSISYTIRKLQDMLGLTLFSIAGRKAVLTEHGQRILNLSRQITRIAKSVENAAHNLSLNYEQYLRLAIDEIFPPGILLKVLQQFGCNNQHTRLIINHGLLSGPGELLLNGNAELAIVSRIPEGYLGEKLLDIQSLPYAHIDSPLHAKELSLEDLHDERYIIAQDSGTKNKRNEGWLGSEFHWKVSSMEMKIQCVAQGIGFSWLPTQLIANRNLPIKPLKLKQNNIRTYPLYLVHHNPETIGPSANQLMALFQQYALQENTRAL</sequence>
<dbReference type="Pfam" id="PF00126">
    <property type="entry name" value="HTH_1"/>
    <property type="match status" value="1"/>
</dbReference>
<keyword evidence="4" id="KW-0804">Transcription</keyword>
<comment type="similarity">
    <text evidence="1">Belongs to the LysR transcriptional regulatory family.</text>
</comment>
<dbReference type="InterPro" id="IPR005119">
    <property type="entry name" value="LysR_subst-bd"/>
</dbReference>
<dbReference type="SUPFAM" id="SSF46785">
    <property type="entry name" value="Winged helix' DNA-binding domain"/>
    <property type="match status" value="1"/>
</dbReference>
<keyword evidence="7" id="KW-1185">Reference proteome</keyword>
<name>A0ABY8APV0_9GAMM</name>
<proteinExistence type="inferred from homology"/>
<evidence type="ECO:0000256" key="3">
    <source>
        <dbReference type="ARBA" id="ARBA00023125"/>
    </source>
</evidence>
<protein>
    <submittedName>
        <fullName evidence="6">LysR family transcriptional regulator</fullName>
    </submittedName>
</protein>
<accession>A0ABY8APV0</accession>
<feature type="domain" description="HTH lysR-type" evidence="5">
    <location>
        <begin position="4"/>
        <end position="61"/>
    </location>
</feature>
<dbReference type="InterPro" id="IPR036388">
    <property type="entry name" value="WH-like_DNA-bd_sf"/>
</dbReference>
<dbReference type="PANTHER" id="PTHR30126:SF88">
    <property type="entry name" value="TRANSCRIPTIONAL REGULATOR-RELATED"/>
    <property type="match status" value="1"/>
</dbReference>
<dbReference type="InterPro" id="IPR000847">
    <property type="entry name" value="LysR_HTH_N"/>
</dbReference>
<evidence type="ECO:0000259" key="5">
    <source>
        <dbReference type="PROSITE" id="PS50931"/>
    </source>
</evidence>
<dbReference type="RefSeq" id="WP_275088554.1">
    <property type="nucleotide sequence ID" value="NZ_CP119078.1"/>
</dbReference>
<evidence type="ECO:0000313" key="7">
    <source>
        <dbReference type="Proteomes" id="UP001222087"/>
    </source>
</evidence>